<evidence type="ECO:0000256" key="1">
    <source>
        <dbReference type="SAM" id="MobiDB-lite"/>
    </source>
</evidence>
<dbReference type="Proteomes" id="UP000319829">
    <property type="component" value="Unassembled WGS sequence"/>
</dbReference>
<dbReference type="AlphaFoldDB" id="A0A538SUR7"/>
<protein>
    <recommendedName>
        <fullName evidence="4">DUF2695 domain-containing protein</fullName>
    </recommendedName>
</protein>
<organism evidence="2 3">
    <name type="scientific">Eiseniibacteriota bacterium</name>
    <dbReference type="NCBI Taxonomy" id="2212470"/>
    <lineage>
        <taxon>Bacteria</taxon>
        <taxon>Candidatus Eiseniibacteriota</taxon>
    </lineage>
</organism>
<feature type="region of interest" description="Disordered" evidence="1">
    <location>
        <begin position="75"/>
        <end position="95"/>
    </location>
</feature>
<reference evidence="2 3" key="1">
    <citation type="journal article" date="2019" name="Nat. Microbiol.">
        <title>Mediterranean grassland soil C-N compound turnover is dependent on rainfall and depth, and is mediated by genomically divergent microorganisms.</title>
        <authorList>
            <person name="Diamond S."/>
            <person name="Andeer P.F."/>
            <person name="Li Z."/>
            <person name="Crits-Christoph A."/>
            <person name="Burstein D."/>
            <person name="Anantharaman K."/>
            <person name="Lane K.R."/>
            <person name="Thomas B.C."/>
            <person name="Pan C."/>
            <person name="Northen T.R."/>
            <person name="Banfield J.F."/>
        </authorList>
    </citation>
    <scope>NUCLEOTIDE SEQUENCE [LARGE SCALE GENOMIC DNA]</scope>
    <source>
        <strain evidence="2">WS_4</strain>
    </source>
</reference>
<accession>A0A538SUR7</accession>
<name>A0A538SUR7_UNCEI</name>
<sequence>MRSSDEIIVPGHPRWLEFASRLNRARFCFGTTEQARSALAGMADVNVEGSLHALARLGGTCDCQIELDVVHSPAGVGAEGKQRAAPPRIAHAPQH</sequence>
<gene>
    <name evidence="2" type="ORF">E6K74_04145</name>
</gene>
<evidence type="ECO:0000313" key="2">
    <source>
        <dbReference type="EMBL" id="TMQ55129.1"/>
    </source>
</evidence>
<dbReference type="EMBL" id="VBOU01000042">
    <property type="protein sequence ID" value="TMQ55129.1"/>
    <property type="molecule type" value="Genomic_DNA"/>
</dbReference>
<proteinExistence type="predicted"/>
<evidence type="ECO:0000313" key="3">
    <source>
        <dbReference type="Proteomes" id="UP000319829"/>
    </source>
</evidence>
<comment type="caution">
    <text evidence="2">The sequence shown here is derived from an EMBL/GenBank/DDBJ whole genome shotgun (WGS) entry which is preliminary data.</text>
</comment>
<evidence type="ECO:0008006" key="4">
    <source>
        <dbReference type="Google" id="ProtNLM"/>
    </source>
</evidence>